<feature type="non-terminal residue" evidence="2">
    <location>
        <position position="962"/>
    </location>
</feature>
<reference evidence="2 3" key="1">
    <citation type="submission" date="2020-12" db="EMBL/GenBank/DDBJ databases">
        <title>Metabolic potential, ecology and presence of endohyphal bacteria is reflected in genomic diversity of Mucoromycotina.</title>
        <authorList>
            <person name="Muszewska A."/>
            <person name="Okrasinska A."/>
            <person name="Steczkiewicz K."/>
            <person name="Drgas O."/>
            <person name="Orlowska M."/>
            <person name="Perlinska-Lenart U."/>
            <person name="Aleksandrzak-Piekarczyk T."/>
            <person name="Szatraj K."/>
            <person name="Zielenkiewicz U."/>
            <person name="Pilsyk S."/>
            <person name="Malc E."/>
            <person name="Mieczkowski P."/>
            <person name="Kruszewska J.S."/>
            <person name="Biernat P."/>
            <person name="Pawlowska J."/>
        </authorList>
    </citation>
    <scope>NUCLEOTIDE SEQUENCE [LARGE SCALE GENOMIC DNA]</scope>
    <source>
        <strain evidence="2 3">CBS 142.35</strain>
    </source>
</reference>
<proteinExistence type="predicted"/>
<name>A0A8H7V7B0_9FUNG</name>
<feature type="region of interest" description="Disordered" evidence="1">
    <location>
        <begin position="444"/>
        <end position="482"/>
    </location>
</feature>
<dbReference type="EMBL" id="JAEPRB010001071">
    <property type="protein sequence ID" value="KAG2208192.1"/>
    <property type="molecule type" value="Genomic_DNA"/>
</dbReference>
<evidence type="ECO:0000313" key="3">
    <source>
        <dbReference type="Proteomes" id="UP000646827"/>
    </source>
</evidence>
<dbReference type="PANTHER" id="PTHR46579:SF1">
    <property type="entry name" value="F5_8 TYPE C DOMAIN-CONTAINING PROTEIN"/>
    <property type="match status" value="1"/>
</dbReference>
<organism evidence="2 3">
    <name type="scientific">Circinella minor</name>
    <dbReference type="NCBI Taxonomy" id="1195481"/>
    <lineage>
        <taxon>Eukaryota</taxon>
        <taxon>Fungi</taxon>
        <taxon>Fungi incertae sedis</taxon>
        <taxon>Mucoromycota</taxon>
        <taxon>Mucoromycotina</taxon>
        <taxon>Mucoromycetes</taxon>
        <taxon>Mucorales</taxon>
        <taxon>Lichtheimiaceae</taxon>
        <taxon>Circinella</taxon>
    </lineage>
</organism>
<dbReference type="Proteomes" id="UP000646827">
    <property type="component" value="Unassembled WGS sequence"/>
</dbReference>
<dbReference type="PANTHER" id="PTHR46579">
    <property type="entry name" value="F5/8 TYPE C DOMAIN-CONTAINING PROTEIN-RELATED"/>
    <property type="match status" value="1"/>
</dbReference>
<evidence type="ECO:0000256" key="1">
    <source>
        <dbReference type="SAM" id="MobiDB-lite"/>
    </source>
</evidence>
<dbReference type="OrthoDB" id="2289822at2759"/>
<feature type="compositionally biased region" description="Acidic residues" evidence="1">
    <location>
        <begin position="450"/>
        <end position="480"/>
    </location>
</feature>
<dbReference type="InterPro" id="IPR004242">
    <property type="entry name" value="Transposase_21"/>
</dbReference>
<comment type="caution">
    <text evidence="2">The sequence shown here is derived from an EMBL/GenBank/DDBJ whole genome shotgun (WGS) entry which is preliminary data.</text>
</comment>
<sequence>TEFQFVKPSGSSQMIIDHEGITTGFSNLEDNNPEKDANTVVEDVNYYYDQGSQDDYDDYMDFGSINYSPEDEFIPQQQSDIQHDGTTVEQPSIFTMASSSSHTGLSHSSAEPPSTFATQIVDPAEIRDVPYIEEDHVAASIDIYASAVKYGASRQLFDEIVNRVNKYIDGRLPPLLSYFRSRNALRSSYPVQPKEFHVCQRGCMLHKDDDTSKFCNHCKEPKYREDGVTPVATMKYLPLKEQLTLFLNESNTRDLLHYLSTRQTLSNDLMTDIFDGGVYKDLKETRFKKDLDLSISLFTDDFQTFKRGTHSMTLVHVVIHNLPPNIRMKDCYMLQPCIAPGPKKPADISTFLEPILEELNDLYRNGITVNIDGDDINIKVHLLFIGGDIPAVAKLAGHAGHQHYHGCRFCTIRGVFIKNRMIFPPNDMTLKELKNLIKNNRSKMSMEENVVQEDEDTEDESYDQDQDDTSDVEGMESDDLEQVRPKSTIRLSTMYQTENKDLGQKKACLFSHLPTFHGATFFPVDPMHLLGPGIRKQLWRIMCGEYGKEGNPLYLTKSQRELIGSRIAGSRSLIPSSFSGDCGDISFQSGFYRAVDWIHFVLYLVPTTILEFYNANDTKQALVNLATIYRYTLSREICSDDIQKLQTAVKSWINWLKRQVRQSNILPTVFTVNVHYLTHLHKIIERIGPLPYIAAFSMERTIGNIKRRIHSKRYAGVNAGNVLIELAAVRTRERLDGLRNTVNVDNENEGNIDNENENISEDYDAKKLNVIALSNAEDSPEIWGPFFKDSVRNLRCGAPLKHYWAWQHGSYMGIDIQQNELLEAGNRLFKEDVTYGGSTRESFVRLHIMVSVDKLRGVMMRKKPEKREYFGSLKFFFVHKHDDYDKRMLALVEIFKVVKGDGPWPYKTESGKSRHVVIDIDDIIEFAGRTKGSDTREYIYWSQQHTNSKKELPIDYNLDLLR</sequence>
<accession>A0A8H7V7B0</accession>
<keyword evidence="3" id="KW-1185">Reference proteome</keyword>
<evidence type="ECO:0000313" key="2">
    <source>
        <dbReference type="EMBL" id="KAG2208192.1"/>
    </source>
</evidence>
<protein>
    <recommendedName>
        <fullName evidence="4">Transposase domain-containing protein</fullName>
    </recommendedName>
</protein>
<evidence type="ECO:0008006" key="4">
    <source>
        <dbReference type="Google" id="ProtNLM"/>
    </source>
</evidence>
<gene>
    <name evidence="2" type="ORF">INT45_010943</name>
</gene>
<dbReference type="AlphaFoldDB" id="A0A8H7V7B0"/>
<dbReference type="Pfam" id="PF02992">
    <property type="entry name" value="Transposase_21"/>
    <property type="match status" value="1"/>
</dbReference>